<dbReference type="Pfam" id="PF02518">
    <property type="entry name" value="HATPase_c"/>
    <property type="match status" value="1"/>
</dbReference>
<evidence type="ECO:0000256" key="5">
    <source>
        <dbReference type="ARBA" id="ARBA00022741"/>
    </source>
</evidence>
<dbReference type="GO" id="GO:0005524">
    <property type="term" value="F:ATP binding"/>
    <property type="evidence" value="ECO:0007669"/>
    <property type="project" value="UniProtKB-KW"/>
</dbReference>
<feature type="transmembrane region" description="Helical" evidence="9">
    <location>
        <begin position="46"/>
        <end position="68"/>
    </location>
</feature>
<feature type="transmembrane region" description="Helical" evidence="9">
    <location>
        <begin position="21"/>
        <end position="40"/>
    </location>
</feature>
<evidence type="ECO:0000256" key="2">
    <source>
        <dbReference type="ARBA" id="ARBA00012438"/>
    </source>
</evidence>
<evidence type="ECO:0000256" key="1">
    <source>
        <dbReference type="ARBA" id="ARBA00000085"/>
    </source>
</evidence>
<feature type="transmembrane region" description="Helical" evidence="9">
    <location>
        <begin position="154"/>
        <end position="175"/>
    </location>
</feature>
<dbReference type="PANTHER" id="PTHR24421:SF10">
    <property type="entry name" value="NITRATE_NITRITE SENSOR PROTEIN NARQ"/>
    <property type="match status" value="1"/>
</dbReference>
<name>A0A7W9CEV7_9MICO</name>
<keyword evidence="9" id="KW-1133">Transmembrane helix</keyword>
<keyword evidence="13" id="KW-1185">Reference proteome</keyword>
<dbReference type="GO" id="GO:0046983">
    <property type="term" value="F:protein dimerization activity"/>
    <property type="evidence" value="ECO:0007669"/>
    <property type="project" value="InterPro"/>
</dbReference>
<dbReference type="InterPro" id="IPR011712">
    <property type="entry name" value="Sig_transdc_His_kin_sub3_dim/P"/>
</dbReference>
<evidence type="ECO:0000313" key="12">
    <source>
        <dbReference type="EMBL" id="MBB5744330.1"/>
    </source>
</evidence>
<evidence type="ECO:0000259" key="11">
    <source>
        <dbReference type="Pfam" id="PF07730"/>
    </source>
</evidence>
<evidence type="ECO:0000256" key="7">
    <source>
        <dbReference type="ARBA" id="ARBA00022840"/>
    </source>
</evidence>
<dbReference type="RefSeq" id="WP_184284439.1">
    <property type="nucleotide sequence ID" value="NZ_BAAAPG010000001.1"/>
</dbReference>
<keyword evidence="3" id="KW-0597">Phosphoprotein</keyword>
<feature type="transmembrane region" description="Helical" evidence="9">
    <location>
        <begin position="75"/>
        <end position="91"/>
    </location>
</feature>
<keyword evidence="5" id="KW-0547">Nucleotide-binding</keyword>
<keyword evidence="9" id="KW-0472">Membrane</keyword>
<dbReference type="GO" id="GO:0000155">
    <property type="term" value="F:phosphorelay sensor kinase activity"/>
    <property type="evidence" value="ECO:0007669"/>
    <property type="project" value="InterPro"/>
</dbReference>
<keyword evidence="8" id="KW-0902">Two-component regulatory system</keyword>
<dbReference type="Pfam" id="PF07730">
    <property type="entry name" value="HisKA_3"/>
    <property type="match status" value="1"/>
</dbReference>
<evidence type="ECO:0000256" key="4">
    <source>
        <dbReference type="ARBA" id="ARBA00022679"/>
    </source>
</evidence>
<keyword evidence="7" id="KW-0067">ATP-binding</keyword>
<dbReference type="Gene3D" id="3.30.565.10">
    <property type="entry name" value="Histidine kinase-like ATPase, C-terminal domain"/>
    <property type="match status" value="1"/>
</dbReference>
<proteinExistence type="predicted"/>
<sequence length="407" mass="43576">MTAKRQRKQPSTRRRLWARDRTTTMLIVLGGLAVVLYAILVPVHAAIYGAPVAVTMALGLAAVGAPVLSVRFPQVAILLFTVAALLIPLMVSRETSLDAPWPWSVPMLITFAVQVAAITFRHGWRKGLVQFVVGTLAGFTAAVMLPTIPSGNSLIVTSSVVAGIYVLAVLLAGRLRLGDELSRERALTAQEQAKRELVEERTRIARELHDVVAHSMSLIQVQASTARYRVSDLTEEAAGEFDDIASTARSALTEMRRILGVLRTEDQVAELAPQRGIDDIPELVETTRRAGARVSLSQSVSDTVSAATHLTVYRITQEALSNAVRHAPGSPISVTVTADADDVAVTVRNDHDGAPDTATRGHGLRGMNERAELVGGTVSAGPRPDGSWVVAARVPRHPPAPHSEGPQ</sequence>
<dbReference type="EMBL" id="JACHMU010000001">
    <property type="protein sequence ID" value="MBB5744330.1"/>
    <property type="molecule type" value="Genomic_DNA"/>
</dbReference>
<comment type="caution">
    <text evidence="12">The sequence shown here is derived from an EMBL/GenBank/DDBJ whole genome shotgun (WGS) entry which is preliminary data.</text>
</comment>
<dbReference type="InterPro" id="IPR003594">
    <property type="entry name" value="HATPase_dom"/>
</dbReference>
<keyword evidence="4" id="KW-0808">Transferase</keyword>
<feature type="transmembrane region" description="Helical" evidence="9">
    <location>
        <begin position="127"/>
        <end position="148"/>
    </location>
</feature>
<organism evidence="12 13">
    <name type="scientific">Microbacterium ginsengiterrae</name>
    <dbReference type="NCBI Taxonomy" id="546115"/>
    <lineage>
        <taxon>Bacteria</taxon>
        <taxon>Bacillati</taxon>
        <taxon>Actinomycetota</taxon>
        <taxon>Actinomycetes</taxon>
        <taxon>Micrococcales</taxon>
        <taxon>Microbacteriaceae</taxon>
        <taxon>Microbacterium</taxon>
    </lineage>
</organism>
<dbReference type="SUPFAM" id="SSF55874">
    <property type="entry name" value="ATPase domain of HSP90 chaperone/DNA topoisomerase II/histidine kinase"/>
    <property type="match status" value="1"/>
</dbReference>
<feature type="domain" description="Histidine kinase/HSP90-like ATPase" evidence="10">
    <location>
        <begin position="311"/>
        <end position="396"/>
    </location>
</feature>
<dbReference type="CDD" id="cd16917">
    <property type="entry name" value="HATPase_UhpB-NarQ-NarX-like"/>
    <property type="match status" value="1"/>
</dbReference>
<dbReference type="Proteomes" id="UP000517712">
    <property type="component" value="Unassembled WGS sequence"/>
</dbReference>
<dbReference type="EC" id="2.7.13.3" evidence="2"/>
<accession>A0A7W9CEV7</accession>
<evidence type="ECO:0000259" key="10">
    <source>
        <dbReference type="Pfam" id="PF02518"/>
    </source>
</evidence>
<keyword evidence="6 12" id="KW-0418">Kinase</keyword>
<evidence type="ECO:0000256" key="6">
    <source>
        <dbReference type="ARBA" id="ARBA00022777"/>
    </source>
</evidence>
<protein>
    <recommendedName>
        <fullName evidence="2">histidine kinase</fullName>
        <ecNumber evidence="2">2.7.13.3</ecNumber>
    </recommendedName>
</protein>
<feature type="domain" description="Signal transduction histidine kinase subgroup 3 dimerisation and phosphoacceptor" evidence="11">
    <location>
        <begin position="200"/>
        <end position="266"/>
    </location>
</feature>
<evidence type="ECO:0000256" key="3">
    <source>
        <dbReference type="ARBA" id="ARBA00022553"/>
    </source>
</evidence>
<dbReference type="Gene3D" id="1.20.5.1930">
    <property type="match status" value="1"/>
</dbReference>
<evidence type="ECO:0000256" key="8">
    <source>
        <dbReference type="ARBA" id="ARBA00023012"/>
    </source>
</evidence>
<dbReference type="GO" id="GO:0016020">
    <property type="term" value="C:membrane"/>
    <property type="evidence" value="ECO:0007669"/>
    <property type="project" value="InterPro"/>
</dbReference>
<evidence type="ECO:0000313" key="13">
    <source>
        <dbReference type="Proteomes" id="UP000517712"/>
    </source>
</evidence>
<comment type="catalytic activity">
    <reaction evidence="1">
        <text>ATP + protein L-histidine = ADP + protein N-phospho-L-histidine.</text>
        <dbReference type="EC" id="2.7.13.3"/>
    </reaction>
</comment>
<gene>
    <name evidence="12" type="ORF">HD600_002827</name>
</gene>
<keyword evidence="9" id="KW-0812">Transmembrane</keyword>
<dbReference type="InterPro" id="IPR050482">
    <property type="entry name" value="Sensor_HK_TwoCompSys"/>
</dbReference>
<reference evidence="12 13" key="1">
    <citation type="submission" date="2020-08" db="EMBL/GenBank/DDBJ databases">
        <title>Sequencing the genomes of 1000 actinobacteria strains.</title>
        <authorList>
            <person name="Klenk H.-P."/>
        </authorList>
    </citation>
    <scope>NUCLEOTIDE SEQUENCE [LARGE SCALE GENOMIC DNA]</scope>
    <source>
        <strain evidence="12 13">DSM 24823</strain>
    </source>
</reference>
<dbReference type="AlphaFoldDB" id="A0A7W9CEV7"/>
<feature type="transmembrane region" description="Helical" evidence="9">
    <location>
        <begin position="103"/>
        <end position="120"/>
    </location>
</feature>
<evidence type="ECO:0000256" key="9">
    <source>
        <dbReference type="SAM" id="Phobius"/>
    </source>
</evidence>
<dbReference type="PANTHER" id="PTHR24421">
    <property type="entry name" value="NITRATE/NITRITE SENSOR PROTEIN NARX-RELATED"/>
    <property type="match status" value="1"/>
</dbReference>
<dbReference type="InterPro" id="IPR036890">
    <property type="entry name" value="HATPase_C_sf"/>
</dbReference>